<keyword evidence="2" id="KW-1185">Reference proteome</keyword>
<name>A0ABP2SQD0_9FIRM</name>
<reference evidence="1 2" key="1">
    <citation type="submission" date="2012-05" db="EMBL/GenBank/DDBJ databases">
        <authorList>
            <person name="Weinstock G."/>
            <person name="Sodergren E."/>
            <person name="Lobos E.A."/>
            <person name="Fulton L."/>
            <person name="Fulton R."/>
            <person name="Courtney L."/>
            <person name="Fronick C."/>
            <person name="O'Laughlin M."/>
            <person name="Godfrey J."/>
            <person name="Wilson R.M."/>
            <person name="Miner T."/>
            <person name="Farmer C."/>
            <person name="Delehaunty K."/>
            <person name="Cordes M."/>
            <person name="Minx P."/>
            <person name="Tomlinson C."/>
            <person name="Chen J."/>
            <person name="Wollam A."/>
            <person name="Pepin K.H."/>
            <person name="Bhonagiri V."/>
            <person name="Zhang X."/>
            <person name="Suruliraj S."/>
            <person name="Warren W."/>
            <person name="Mitreva M."/>
            <person name="Mardis E.R."/>
            <person name="Wilson R.K."/>
        </authorList>
    </citation>
    <scope>NUCLEOTIDE SEQUENCE [LARGE SCALE GENOMIC DNA]</scope>
    <source>
        <strain evidence="1 2">KON</strain>
    </source>
</reference>
<evidence type="ECO:0000313" key="2">
    <source>
        <dbReference type="Proteomes" id="UP000010412"/>
    </source>
</evidence>
<dbReference type="Proteomes" id="UP000010412">
    <property type="component" value="Unassembled WGS sequence"/>
</dbReference>
<gene>
    <name evidence="1" type="ORF">HMPREF0870_01646</name>
</gene>
<dbReference type="EMBL" id="AMEX01000040">
    <property type="protein sequence ID" value="EKY18148.1"/>
    <property type="molecule type" value="Genomic_DNA"/>
</dbReference>
<organism evidence="1 2">
    <name type="scientific">Veillonella atypica KON</name>
    <dbReference type="NCBI Taxonomy" id="1128111"/>
    <lineage>
        <taxon>Bacteria</taxon>
        <taxon>Bacillati</taxon>
        <taxon>Bacillota</taxon>
        <taxon>Negativicutes</taxon>
        <taxon>Veillonellales</taxon>
        <taxon>Veillonellaceae</taxon>
        <taxon>Veillonella</taxon>
    </lineage>
</organism>
<evidence type="ECO:0000313" key="1">
    <source>
        <dbReference type="EMBL" id="EKY18148.1"/>
    </source>
</evidence>
<protein>
    <recommendedName>
        <fullName evidence="3">DUF3108 domain-containing protein</fullName>
    </recommendedName>
</protein>
<sequence length="204" mass="23599">MLIGVCLFILREVFMIRRILMLAFVLLVFTMPTEAITLQELQTSPQFKLVHHHEFSNPVTKEGIYVYLNTYSIEPLHYAPPQYTLRGIYYIATVASYGVGIQEKQLTVEYDTNYSLATLIRSSRTMNPSPSMIALIQASESNPGLYMSDVDVARYEADGTVKWTKYSEDTRKFPVNRNHRILYDLADTMFMVTYQQHFDDIVVQ</sequence>
<accession>A0ABP2SQD0</accession>
<proteinExistence type="predicted"/>
<evidence type="ECO:0008006" key="3">
    <source>
        <dbReference type="Google" id="ProtNLM"/>
    </source>
</evidence>
<comment type="caution">
    <text evidence="1">The sequence shown here is derived from an EMBL/GenBank/DDBJ whole genome shotgun (WGS) entry which is preliminary data.</text>
</comment>